<name>A0A918DJ72_9ALTE</name>
<dbReference type="SMART" id="SM00283">
    <property type="entry name" value="MA"/>
    <property type="match status" value="1"/>
</dbReference>
<feature type="region of interest" description="Disordered" evidence="5">
    <location>
        <begin position="241"/>
        <end position="264"/>
    </location>
</feature>
<evidence type="ECO:0000256" key="5">
    <source>
        <dbReference type="SAM" id="MobiDB-lite"/>
    </source>
</evidence>
<reference evidence="8" key="1">
    <citation type="journal article" date="2014" name="Int. J. Syst. Evol. Microbiol.">
        <title>Complete genome sequence of Corynebacterium casei LMG S-19264T (=DSM 44701T), isolated from a smear-ripened cheese.</title>
        <authorList>
            <consortium name="US DOE Joint Genome Institute (JGI-PGF)"/>
            <person name="Walter F."/>
            <person name="Albersmeier A."/>
            <person name="Kalinowski J."/>
            <person name="Ruckert C."/>
        </authorList>
    </citation>
    <scope>NUCLEOTIDE SEQUENCE</scope>
    <source>
        <strain evidence="8">CGMCC 1.7086</strain>
    </source>
</reference>
<dbReference type="PRINTS" id="PR00260">
    <property type="entry name" value="CHEMTRNSDUCR"/>
</dbReference>
<comment type="caution">
    <text evidence="8">The sequence shown here is derived from an EMBL/GenBank/DDBJ whole genome shotgun (WGS) entry which is preliminary data.</text>
</comment>
<keyword evidence="6" id="KW-0812">Transmembrane</keyword>
<keyword evidence="6" id="KW-1133">Transmembrane helix</keyword>
<proteinExistence type="inferred from homology"/>
<evidence type="ECO:0000313" key="8">
    <source>
        <dbReference type="EMBL" id="GGO67340.1"/>
    </source>
</evidence>
<feature type="transmembrane region" description="Helical" evidence="6">
    <location>
        <begin position="9"/>
        <end position="28"/>
    </location>
</feature>
<feature type="transmembrane region" description="Helical" evidence="6">
    <location>
        <begin position="81"/>
        <end position="98"/>
    </location>
</feature>
<dbReference type="Pfam" id="PF00015">
    <property type="entry name" value="MCPsignal"/>
    <property type="match status" value="1"/>
</dbReference>
<evidence type="ECO:0000256" key="4">
    <source>
        <dbReference type="PROSITE-ProRule" id="PRU00284"/>
    </source>
</evidence>
<accession>A0A918DJ72</accession>
<dbReference type="Proteomes" id="UP000606935">
    <property type="component" value="Unassembled WGS sequence"/>
</dbReference>
<evidence type="ECO:0000256" key="3">
    <source>
        <dbReference type="ARBA" id="ARBA00029447"/>
    </source>
</evidence>
<evidence type="ECO:0000313" key="9">
    <source>
        <dbReference type="Proteomes" id="UP000606935"/>
    </source>
</evidence>
<dbReference type="GO" id="GO:0006935">
    <property type="term" value="P:chemotaxis"/>
    <property type="evidence" value="ECO:0007669"/>
    <property type="project" value="InterPro"/>
</dbReference>
<feature type="domain" description="Methyl-accepting transducer" evidence="7">
    <location>
        <begin position="220"/>
        <end position="456"/>
    </location>
</feature>
<evidence type="ECO:0000259" key="7">
    <source>
        <dbReference type="PROSITE" id="PS50111"/>
    </source>
</evidence>
<protein>
    <submittedName>
        <fullName evidence="8">Methyl-accepting chemotaxis protein</fullName>
    </submittedName>
</protein>
<evidence type="ECO:0000256" key="1">
    <source>
        <dbReference type="ARBA" id="ARBA00004370"/>
    </source>
</evidence>
<comment type="subcellular location">
    <subcellularLocation>
        <location evidence="1">Membrane</location>
    </subcellularLocation>
</comment>
<dbReference type="Gene3D" id="1.10.287.950">
    <property type="entry name" value="Methyl-accepting chemotaxis protein"/>
    <property type="match status" value="1"/>
</dbReference>
<feature type="transmembrane region" description="Helical" evidence="6">
    <location>
        <begin position="57"/>
        <end position="75"/>
    </location>
</feature>
<dbReference type="EMBL" id="BMLS01000002">
    <property type="protein sequence ID" value="GGO67340.1"/>
    <property type="molecule type" value="Genomic_DNA"/>
</dbReference>
<dbReference type="RefSeq" id="WP_229702127.1">
    <property type="nucleotide sequence ID" value="NZ_BMLS01000002.1"/>
</dbReference>
<evidence type="ECO:0000256" key="6">
    <source>
        <dbReference type="SAM" id="Phobius"/>
    </source>
</evidence>
<evidence type="ECO:0000256" key="2">
    <source>
        <dbReference type="ARBA" id="ARBA00023224"/>
    </source>
</evidence>
<dbReference type="GO" id="GO:0007165">
    <property type="term" value="P:signal transduction"/>
    <property type="evidence" value="ECO:0007669"/>
    <property type="project" value="UniProtKB-KW"/>
</dbReference>
<dbReference type="GO" id="GO:0004888">
    <property type="term" value="F:transmembrane signaling receptor activity"/>
    <property type="evidence" value="ECO:0007669"/>
    <property type="project" value="InterPro"/>
</dbReference>
<organism evidence="8 9">
    <name type="scientific">Bowmanella pacifica</name>
    <dbReference type="NCBI Taxonomy" id="502051"/>
    <lineage>
        <taxon>Bacteria</taxon>
        <taxon>Pseudomonadati</taxon>
        <taxon>Pseudomonadota</taxon>
        <taxon>Gammaproteobacteria</taxon>
        <taxon>Alteromonadales</taxon>
        <taxon>Alteromonadaceae</taxon>
        <taxon>Bowmanella</taxon>
    </lineage>
</organism>
<dbReference type="AlphaFoldDB" id="A0A918DJ72"/>
<sequence length="493" mass="53821">MYWNKTSHPLFFIIFSLLVAETLLLAFWYDTWEVALLIGLPLAAMPMAAMKWNGNSAMTPHVVAIALMLFTALHIHQSNGLLEFHFEVFAFMAFLLVYRNWKVLVTAVLVVAIHHVSFFAMQTNGMPLMVLEETHATWGLLFLHAVFAVTEAIILGLVAEQSRKEGMAGMHLRDGIEHMLAEAEKIRLKQAIAHCQTHNLGAFGGFLQTLNDQMSKVTDETRHLETQSDTLANLTQELHASADTQKSTARDASETAEALAGDMQSLSDSVQSLSTLIDTVVEKNTDVNFALKTSSSRAENLVSQFQQSRGQISELQQVGDRIVDVLNSIQGIADQTNLLALNAAIEAARAGEQGRGFAVVADEVRALAGKTKDATLVIAQQTSELRQVVGSTVDAFAQSEQQVSQMSADIIKSTQLIAEVDSAMGDVQEVKSKVEYSAEHGAKFAANVSEMAARQQEAISAELQAIEEASEIASQVAQSADVLFNQVRVFDTQ</sequence>
<gene>
    <name evidence="8" type="ORF">GCM10010982_13560</name>
</gene>
<feature type="transmembrane region" description="Helical" evidence="6">
    <location>
        <begin position="141"/>
        <end position="159"/>
    </location>
</feature>
<dbReference type="SUPFAM" id="SSF58104">
    <property type="entry name" value="Methyl-accepting chemotaxis protein (MCP) signaling domain"/>
    <property type="match status" value="1"/>
</dbReference>
<feature type="transmembrane region" description="Helical" evidence="6">
    <location>
        <begin position="103"/>
        <end position="121"/>
    </location>
</feature>
<dbReference type="GO" id="GO:0016020">
    <property type="term" value="C:membrane"/>
    <property type="evidence" value="ECO:0007669"/>
    <property type="project" value="UniProtKB-SubCell"/>
</dbReference>
<dbReference type="PROSITE" id="PS50111">
    <property type="entry name" value="CHEMOTAXIS_TRANSDUC_2"/>
    <property type="match status" value="1"/>
</dbReference>
<dbReference type="InterPro" id="IPR004090">
    <property type="entry name" value="Chemotax_Me-accpt_rcpt"/>
</dbReference>
<reference evidence="8" key="2">
    <citation type="submission" date="2020-09" db="EMBL/GenBank/DDBJ databases">
        <authorList>
            <person name="Sun Q."/>
            <person name="Zhou Y."/>
        </authorList>
    </citation>
    <scope>NUCLEOTIDE SEQUENCE</scope>
    <source>
        <strain evidence="8">CGMCC 1.7086</strain>
    </source>
</reference>
<keyword evidence="2 4" id="KW-0807">Transducer</keyword>
<dbReference type="PANTHER" id="PTHR32089">
    <property type="entry name" value="METHYL-ACCEPTING CHEMOTAXIS PROTEIN MCPB"/>
    <property type="match status" value="1"/>
</dbReference>
<keyword evidence="6" id="KW-0472">Membrane</keyword>
<dbReference type="InterPro" id="IPR004089">
    <property type="entry name" value="MCPsignal_dom"/>
</dbReference>
<comment type="similarity">
    <text evidence="3">Belongs to the methyl-accepting chemotaxis (MCP) protein family.</text>
</comment>
<dbReference type="PANTHER" id="PTHR32089:SF112">
    <property type="entry name" value="LYSOZYME-LIKE PROTEIN-RELATED"/>
    <property type="match status" value="1"/>
</dbReference>
<keyword evidence="9" id="KW-1185">Reference proteome</keyword>